<evidence type="ECO:0000259" key="5">
    <source>
        <dbReference type="PROSITE" id="PS50883"/>
    </source>
</evidence>
<dbReference type="PANTHER" id="PTHR44757:SF2">
    <property type="entry name" value="BIOFILM ARCHITECTURE MAINTENANCE PROTEIN MBAA"/>
    <property type="match status" value="1"/>
</dbReference>
<dbReference type="RefSeq" id="WP_237486457.1">
    <property type="nucleotide sequence ID" value="NZ_CAKLCM010000003.1"/>
</dbReference>
<dbReference type="InterPro" id="IPR000014">
    <property type="entry name" value="PAS"/>
</dbReference>
<evidence type="ECO:0000256" key="2">
    <source>
        <dbReference type="ARBA" id="ARBA00023125"/>
    </source>
</evidence>
<dbReference type="Gene3D" id="3.20.20.450">
    <property type="entry name" value="EAL domain"/>
    <property type="match status" value="1"/>
</dbReference>
<dbReference type="CDD" id="cd00130">
    <property type="entry name" value="PAS"/>
    <property type="match status" value="1"/>
</dbReference>
<dbReference type="SUPFAM" id="SSF53822">
    <property type="entry name" value="Periplasmic binding protein-like I"/>
    <property type="match status" value="1"/>
</dbReference>
<dbReference type="InterPro" id="IPR046335">
    <property type="entry name" value="LacI/GalR-like_sensor"/>
</dbReference>
<dbReference type="NCBIfam" id="TIGR00254">
    <property type="entry name" value="GGDEF"/>
    <property type="match status" value="1"/>
</dbReference>
<dbReference type="InterPro" id="IPR000160">
    <property type="entry name" value="GGDEF_dom"/>
</dbReference>
<feature type="domain" description="EAL" evidence="5">
    <location>
        <begin position="883"/>
        <end position="1136"/>
    </location>
</feature>
<organism evidence="7 8">
    <name type="scientific">Vibrio hippocampi</name>
    <dbReference type="NCBI Taxonomy" id="654686"/>
    <lineage>
        <taxon>Bacteria</taxon>
        <taxon>Pseudomonadati</taxon>
        <taxon>Pseudomonadota</taxon>
        <taxon>Gammaproteobacteria</taxon>
        <taxon>Vibrionales</taxon>
        <taxon>Vibrionaceae</taxon>
        <taxon>Vibrio</taxon>
    </lineage>
</organism>
<dbReference type="InterPro" id="IPR001633">
    <property type="entry name" value="EAL_dom"/>
</dbReference>
<sequence length="1148" mass="130515">MTPQSSRLDNGRPTIAIIAGSLASNYHEGIMRGAAYVAEEKGYNVIGYCGGVINSPDARTLARSKVFELVDMGLISGVIIPFSSHTRYSTPQDCQTFLKQFQDVPVVNIGSQIPHFTNIITDYKVSMIELFHHYYHQHNYRNIVLVRGPKNHASSEKRMQIFLDLLKQHGLEQHQHSVIYCDLKREAAKHRLSQLFEQENGISQDNRSHSKYAIDAIITINDNQALGVMDACKEHGLVIPDDIAVAGSMNTLEGAFCNPSLTTIKEPLFELGQAAALELVAQIEGRSPADTLEIPTELIIRESCGCKCHSQSNPFSQPLSLQPSHEPKSRDWIFDQTKQSFYQLVEQHKGAIIHRDVDRILQAFHHSVEHDDFVDLLATLETRLNHALMSEDIMFWLSLVSQLQRSCLNYLQISDDRDNMLHFMSQLTIIKSEVEQLAVQAQSFEAEHYLNCFRIIVNNLNTSFDLTTIKHYAVDTLQLSELYISLFEDLKTDDEADAIRAKNIVSVRKNQFIGISNKQLNAKKLIPQEVERFNERYSLMVFPLAFGSKAIGFMTTNISHRKGTAFENLREIISSALKNEMLIQNLRDAEERFSDIAHSTSNWLWETNEHHRFTYCSNSTLDIIGYEPSYFIDKGIDSLNIKQHQSLFFAIAQHKDLVDIECWCQHKNGRLICMLVSAKAIYQNGKFNGYRGVFEDITEQKTQEQKIRNLAYTDTLTGLPNRAMLHDTLEQTIIRSNEQQQKFAVMFIDLDHFKHVNDSMGHDAGDLLLVKVTERLTASVGPKETLARLGGDEFVIISSDINAQEEVIKLIHRIFYNLKQPIDVYNKPIYSTLSLGISLYPKDGTDAETLLKKGDSAMYQAKSQGRNGYVFYDHQLELKNSLRNTYERILRQAIEKEQFVLHYQPQVSLLDNSIIGCEVLVRIHSDNGLVPPNLFIPVAEELGLIQFVDEWVFEHACAQYATWKAELGITRRLSINLSALQLQNESIVETYIAIMQKYRVEPADIVLEITENALIDNEEVALTILQTFKQFGVQIAFDDFGTGYSSLSYISRYPIDTIKIDRSFVTDSINNPRNKAIIEGIVLLASSLDLRIVAEGVETVEQYHCVKKLGCHDVQGYYFYKPAAANEIAAMMTEHHANAQQLYSTPVR</sequence>
<dbReference type="Proteomes" id="UP000838160">
    <property type="component" value="Unassembled WGS sequence"/>
</dbReference>
<dbReference type="Pfam" id="PF00990">
    <property type="entry name" value="GGDEF"/>
    <property type="match status" value="1"/>
</dbReference>
<keyword evidence="8" id="KW-1185">Reference proteome</keyword>
<dbReference type="InterPro" id="IPR001610">
    <property type="entry name" value="PAC"/>
</dbReference>
<dbReference type="PROSITE" id="PS50883">
    <property type="entry name" value="EAL"/>
    <property type="match status" value="1"/>
</dbReference>
<dbReference type="SUPFAM" id="SSF55785">
    <property type="entry name" value="PYP-like sensor domain (PAS domain)"/>
    <property type="match status" value="1"/>
</dbReference>
<name>A0ABN8DSB9_9VIBR</name>
<dbReference type="EMBL" id="CAKLCM010000003">
    <property type="protein sequence ID" value="CAH0529906.1"/>
    <property type="molecule type" value="Genomic_DNA"/>
</dbReference>
<evidence type="ECO:0000259" key="4">
    <source>
        <dbReference type="PROSITE" id="PS50113"/>
    </source>
</evidence>
<evidence type="ECO:0000313" key="7">
    <source>
        <dbReference type="EMBL" id="CAH0529906.1"/>
    </source>
</evidence>
<reference evidence="7" key="1">
    <citation type="submission" date="2021-12" db="EMBL/GenBank/DDBJ databases">
        <authorList>
            <person name="Rodrigo-Torres L."/>
            <person name="Arahal R. D."/>
            <person name="Lucena T."/>
        </authorList>
    </citation>
    <scope>NUCLEOTIDE SEQUENCE</scope>
    <source>
        <strain evidence="7">CECT 8226</strain>
    </source>
</reference>
<dbReference type="InterPro" id="IPR029787">
    <property type="entry name" value="Nucleotide_cyclase"/>
</dbReference>
<dbReference type="InterPro" id="IPR035919">
    <property type="entry name" value="EAL_sf"/>
</dbReference>
<dbReference type="InterPro" id="IPR035965">
    <property type="entry name" value="PAS-like_dom_sf"/>
</dbReference>
<dbReference type="SUPFAM" id="SSF55073">
    <property type="entry name" value="Nucleotide cyclase"/>
    <property type="match status" value="1"/>
</dbReference>
<dbReference type="InterPro" id="IPR000700">
    <property type="entry name" value="PAS-assoc_C"/>
</dbReference>
<dbReference type="SUPFAM" id="SSF141868">
    <property type="entry name" value="EAL domain-like"/>
    <property type="match status" value="1"/>
</dbReference>
<dbReference type="InterPro" id="IPR052155">
    <property type="entry name" value="Biofilm_reg_signaling"/>
</dbReference>
<dbReference type="PANTHER" id="PTHR44757">
    <property type="entry name" value="DIGUANYLATE CYCLASE DGCP"/>
    <property type="match status" value="1"/>
</dbReference>
<feature type="domain" description="GGDEF" evidence="6">
    <location>
        <begin position="741"/>
        <end position="874"/>
    </location>
</feature>
<keyword evidence="1" id="KW-0805">Transcription regulation</keyword>
<dbReference type="SMART" id="SM00086">
    <property type="entry name" value="PAC"/>
    <property type="match status" value="1"/>
</dbReference>
<dbReference type="PROSITE" id="PS50113">
    <property type="entry name" value="PAC"/>
    <property type="match status" value="1"/>
</dbReference>
<dbReference type="InterPro" id="IPR028082">
    <property type="entry name" value="Peripla_BP_I"/>
</dbReference>
<comment type="caution">
    <text evidence="7">The sequence shown here is derived from an EMBL/GenBank/DDBJ whole genome shotgun (WGS) entry which is preliminary data.</text>
</comment>
<dbReference type="PROSITE" id="PS50887">
    <property type="entry name" value="GGDEF"/>
    <property type="match status" value="1"/>
</dbReference>
<proteinExistence type="predicted"/>
<dbReference type="NCBIfam" id="TIGR00229">
    <property type="entry name" value="sensory_box"/>
    <property type="match status" value="1"/>
</dbReference>
<evidence type="ECO:0000256" key="3">
    <source>
        <dbReference type="ARBA" id="ARBA00023163"/>
    </source>
</evidence>
<accession>A0ABN8DSB9</accession>
<evidence type="ECO:0000313" key="8">
    <source>
        <dbReference type="Proteomes" id="UP000838160"/>
    </source>
</evidence>
<dbReference type="CDD" id="cd06267">
    <property type="entry name" value="PBP1_LacI_sugar_binding-like"/>
    <property type="match status" value="1"/>
</dbReference>
<dbReference type="CDD" id="cd01948">
    <property type="entry name" value="EAL"/>
    <property type="match status" value="1"/>
</dbReference>
<dbReference type="CDD" id="cd01949">
    <property type="entry name" value="GGDEF"/>
    <property type="match status" value="1"/>
</dbReference>
<evidence type="ECO:0000259" key="6">
    <source>
        <dbReference type="PROSITE" id="PS50887"/>
    </source>
</evidence>
<dbReference type="Pfam" id="PF13426">
    <property type="entry name" value="PAS_9"/>
    <property type="match status" value="1"/>
</dbReference>
<feature type="domain" description="PAC" evidence="4">
    <location>
        <begin position="658"/>
        <end position="709"/>
    </location>
</feature>
<dbReference type="Pfam" id="PF00563">
    <property type="entry name" value="EAL"/>
    <property type="match status" value="1"/>
</dbReference>
<keyword evidence="2" id="KW-0238">DNA-binding</keyword>
<dbReference type="InterPro" id="IPR043128">
    <property type="entry name" value="Rev_trsase/Diguanyl_cyclase"/>
</dbReference>
<gene>
    <name evidence="7" type="primary">purR_3</name>
    <name evidence="7" type="ORF">VHP8226_03658</name>
</gene>
<evidence type="ECO:0000256" key="1">
    <source>
        <dbReference type="ARBA" id="ARBA00023015"/>
    </source>
</evidence>
<dbReference type="SMART" id="SM00052">
    <property type="entry name" value="EAL"/>
    <property type="match status" value="1"/>
</dbReference>
<dbReference type="Gene3D" id="3.40.50.2300">
    <property type="match status" value="2"/>
</dbReference>
<keyword evidence="3" id="KW-0804">Transcription</keyword>
<dbReference type="Gene3D" id="3.30.70.270">
    <property type="match status" value="1"/>
</dbReference>
<dbReference type="SMART" id="SM00267">
    <property type="entry name" value="GGDEF"/>
    <property type="match status" value="1"/>
</dbReference>
<dbReference type="Gene3D" id="3.30.450.20">
    <property type="entry name" value="PAS domain"/>
    <property type="match status" value="1"/>
</dbReference>
<dbReference type="Pfam" id="PF13377">
    <property type="entry name" value="Peripla_BP_3"/>
    <property type="match status" value="1"/>
</dbReference>
<protein>
    <submittedName>
        <fullName evidence="7">HTH-type transcriptional repressor PurR</fullName>
    </submittedName>
</protein>